<name>A0A2S0N5D5_9BURK</name>
<dbReference type="PANTHER" id="PTHR37946:SF1">
    <property type="entry name" value="SLL1969 PROTEIN"/>
    <property type="match status" value="1"/>
</dbReference>
<evidence type="ECO:0000313" key="2">
    <source>
        <dbReference type="EMBL" id="AVO43171.1"/>
    </source>
</evidence>
<dbReference type="SUPFAM" id="SSF53474">
    <property type="entry name" value="alpha/beta-Hydrolases"/>
    <property type="match status" value="1"/>
</dbReference>
<dbReference type="KEGG" id="simp:C6571_09455"/>
<organism evidence="2 3">
    <name type="scientific">Simplicispira suum</name>
    <dbReference type="NCBI Taxonomy" id="2109915"/>
    <lineage>
        <taxon>Bacteria</taxon>
        <taxon>Pseudomonadati</taxon>
        <taxon>Pseudomonadota</taxon>
        <taxon>Betaproteobacteria</taxon>
        <taxon>Burkholderiales</taxon>
        <taxon>Comamonadaceae</taxon>
        <taxon>Simplicispira</taxon>
    </lineage>
</organism>
<protein>
    <submittedName>
        <fullName evidence="2">Permease</fullName>
    </submittedName>
</protein>
<evidence type="ECO:0000259" key="1">
    <source>
        <dbReference type="Pfam" id="PF24096"/>
    </source>
</evidence>
<dbReference type="InterPro" id="IPR029058">
    <property type="entry name" value="AB_hydrolase_fold"/>
</dbReference>
<dbReference type="Gene3D" id="3.40.50.1820">
    <property type="entry name" value="alpha/beta hydrolase"/>
    <property type="match status" value="1"/>
</dbReference>
<accession>A0A2S0N5D5</accession>
<sequence length="403" mass="43209">MRQLRATDARGVARLATLATAGVTDITEGVHRSVLGSMGLPGGKAAGRTRGLTGLVYQAIRAATRLVDAGLQAALLRLEPFLGRGSEADTATPPPEREAVLAALNGVMGDRLAADGNPLALPMELRQQGRRIDLAALGASGQATGKLLLLVHGLCMNDLQWQRAGHDHGAHLAQALGYTPVYVRYNTGLHASTNGRELAGHIEALLADWPVPVQEFTVLVHSMGGLVMRSACQHAADAGQQWLGRLDKLVFLGTPHHGAPLERAGNWVDVILGSTPWSRPFARLGQLRSAGITDLRYGHVQDADWQGHDRFRRSPDTRQPLPLPAGVACYAVAATLARQRSPVAERLLGDGLVPLASALGQHARAEHSLIFDKDRQWVVYGVGHMQLLDSPRVAQQLVQWLAN</sequence>
<dbReference type="PANTHER" id="PTHR37946">
    <property type="entry name" value="SLL1969 PROTEIN"/>
    <property type="match status" value="1"/>
</dbReference>
<dbReference type="InterPro" id="IPR055803">
    <property type="entry name" value="DUF7379"/>
</dbReference>
<feature type="domain" description="DUF7379" evidence="1">
    <location>
        <begin position="188"/>
        <end position="271"/>
    </location>
</feature>
<dbReference type="EMBL" id="CP027669">
    <property type="protein sequence ID" value="AVO43171.1"/>
    <property type="molecule type" value="Genomic_DNA"/>
</dbReference>
<proteinExistence type="predicted"/>
<dbReference type="AlphaFoldDB" id="A0A2S0N5D5"/>
<keyword evidence="3" id="KW-1185">Reference proteome</keyword>
<reference evidence="2 3" key="1">
    <citation type="submission" date="2018-03" db="EMBL/GenBank/DDBJ databases">
        <title>Genome sequencing of Simplicispira sp.</title>
        <authorList>
            <person name="Kim S.-J."/>
            <person name="Heo J."/>
            <person name="Kwon S.-W."/>
        </authorList>
    </citation>
    <scope>NUCLEOTIDE SEQUENCE [LARGE SCALE GENOMIC DNA]</scope>
    <source>
        <strain evidence="2 3">SC1-8</strain>
    </source>
</reference>
<gene>
    <name evidence="2" type="ORF">C6571_09455</name>
</gene>
<evidence type="ECO:0000313" key="3">
    <source>
        <dbReference type="Proteomes" id="UP000239326"/>
    </source>
</evidence>
<dbReference type="Proteomes" id="UP000239326">
    <property type="component" value="Chromosome"/>
</dbReference>
<dbReference type="Pfam" id="PF24096">
    <property type="entry name" value="DUF7379"/>
    <property type="match status" value="1"/>
</dbReference>